<comment type="caution">
    <text evidence="4">The sequence shown here is derived from an EMBL/GenBank/DDBJ whole genome shotgun (WGS) entry which is preliminary data.</text>
</comment>
<organism evidence="4 5">
    <name type="scientific">Toxoplasma gondii RUB</name>
    <dbReference type="NCBI Taxonomy" id="935652"/>
    <lineage>
        <taxon>Eukaryota</taxon>
        <taxon>Sar</taxon>
        <taxon>Alveolata</taxon>
        <taxon>Apicomplexa</taxon>
        <taxon>Conoidasida</taxon>
        <taxon>Coccidia</taxon>
        <taxon>Eucoccidiorida</taxon>
        <taxon>Eimeriorina</taxon>
        <taxon>Sarcocystidae</taxon>
        <taxon>Toxoplasma</taxon>
    </lineage>
</organism>
<dbReference type="Gene3D" id="1.10.287.1480">
    <property type="match status" value="1"/>
</dbReference>
<gene>
    <name evidence="4" type="ORF">TGRUB_286610</name>
</gene>
<sequence length="318" mass="36472">MRYFFCPPVVARSLTLALLFRFCFIVSLLYSNERVTFSAQTGRRTGGISQKHLVCFVDGAHLPRPSSFSSATSALPNNAADPHSERVASFMFRPSSLLLCFSTFSSRPPPTFTLWLRPLSSCHSLCNGSHYNGANSNFVSRPLPLERGTRNGSSGTCAHLLLGNAYPIRVSSNFEQVDLLQTWSNSRKEPDAYGGGRRTALAMVKQRRYQLATDNLFVGLRDAQVQRNLRRKQMMIDYKPLRQYYKYKVAHATSMDERLDWHCRLQRLPRDSSPTRYRNRCRVCGRARGYFRFFGLCRHHVLDMVRNVMFPGFTKAEW</sequence>
<reference evidence="4 5" key="1">
    <citation type="submission" date="2014-05" db="EMBL/GenBank/DDBJ databases">
        <authorList>
            <person name="Sibley D."/>
            <person name="Venepally P."/>
            <person name="Karamycheva S."/>
            <person name="Hadjithomas M."/>
            <person name="Khan A."/>
            <person name="Brunk B."/>
            <person name="Roos D."/>
            <person name="Caler E."/>
            <person name="Lorenzi H."/>
        </authorList>
    </citation>
    <scope>NUCLEOTIDE SEQUENCE [LARGE SCALE GENOMIC DNA]</scope>
    <source>
        <strain evidence="4 5">RUB</strain>
    </source>
</reference>
<name>A0A086M2X8_TOXGO</name>
<accession>A0A086M2X8</accession>
<dbReference type="OrthoDB" id="413436at2759"/>
<dbReference type="AlphaFoldDB" id="A0A086M2X8"/>
<evidence type="ECO:0000313" key="4">
    <source>
        <dbReference type="EMBL" id="KFG63246.1"/>
    </source>
</evidence>
<evidence type="ECO:0000313" key="5">
    <source>
        <dbReference type="Proteomes" id="UP000028834"/>
    </source>
</evidence>
<evidence type="ECO:0000256" key="1">
    <source>
        <dbReference type="ARBA" id="ARBA00009083"/>
    </source>
</evidence>
<dbReference type="Proteomes" id="UP000028834">
    <property type="component" value="Unassembled WGS sequence"/>
</dbReference>
<keyword evidence="3" id="KW-0687">Ribonucleoprotein</keyword>
<dbReference type="GO" id="GO:0003735">
    <property type="term" value="F:structural constituent of ribosome"/>
    <property type="evidence" value="ECO:0007669"/>
    <property type="project" value="InterPro"/>
</dbReference>
<dbReference type="PANTHER" id="PTHR19836">
    <property type="entry name" value="30S RIBOSOMAL PROTEIN S14"/>
    <property type="match status" value="1"/>
</dbReference>
<dbReference type="GO" id="GO:0006412">
    <property type="term" value="P:translation"/>
    <property type="evidence" value="ECO:0007669"/>
    <property type="project" value="InterPro"/>
</dbReference>
<dbReference type="EMBL" id="AFYV02001021">
    <property type="protein sequence ID" value="KFG63246.1"/>
    <property type="molecule type" value="Genomic_DNA"/>
</dbReference>
<comment type="similarity">
    <text evidence="1">Belongs to the universal ribosomal protein uS14 family.</text>
</comment>
<dbReference type="GO" id="GO:0015935">
    <property type="term" value="C:small ribosomal subunit"/>
    <property type="evidence" value="ECO:0007669"/>
    <property type="project" value="TreeGrafter"/>
</dbReference>
<evidence type="ECO:0000256" key="2">
    <source>
        <dbReference type="ARBA" id="ARBA00022980"/>
    </source>
</evidence>
<protein>
    <submittedName>
        <fullName evidence="4">Putative ribosomal protein RPS14</fullName>
    </submittedName>
</protein>
<dbReference type="NCBIfam" id="NF006477">
    <property type="entry name" value="PRK08881.1"/>
    <property type="match status" value="1"/>
</dbReference>
<dbReference type="PANTHER" id="PTHR19836:SF19">
    <property type="entry name" value="SMALL RIBOSOMAL SUBUNIT PROTEIN US14M"/>
    <property type="match status" value="1"/>
</dbReference>
<dbReference type="InterPro" id="IPR001209">
    <property type="entry name" value="Ribosomal_uS14"/>
</dbReference>
<dbReference type="VEuPathDB" id="ToxoDB:TGRUB_286610"/>
<proteinExistence type="inferred from homology"/>
<dbReference type="SUPFAM" id="SSF57716">
    <property type="entry name" value="Glucocorticoid receptor-like (DNA-binding domain)"/>
    <property type="match status" value="1"/>
</dbReference>
<dbReference type="GO" id="GO:0005737">
    <property type="term" value="C:cytoplasm"/>
    <property type="evidence" value="ECO:0007669"/>
    <property type="project" value="UniProtKB-ARBA"/>
</dbReference>
<dbReference type="Pfam" id="PF00253">
    <property type="entry name" value="Ribosomal_S14"/>
    <property type="match status" value="1"/>
</dbReference>
<keyword evidence="2 4" id="KW-0689">Ribosomal protein</keyword>
<evidence type="ECO:0000256" key="3">
    <source>
        <dbReference type="ARBA" id="ARBA00023274"/>
    </source>
</evidence>